<comment type="caution">
    <text evidence="3">The sequence shown here is derived from an EMBL/GenBank/DDBJ whole genome shotgun (WGS) entry which is preliminary data.</text>
</comment>
<feature type="signal peptide" evidence="2">
    <location>
        <begin position="1"/>
        <end position="22"/>
    </location>
</feature>
<dbReference type="Proteomes" id="UP000600449">
    <property type="component" value="Unassembled WGS sequence"/>
</dbReference>
<evidence type="ECO:0000313" key="4">
    <source>
        <dbReference type="Proteomes" id="UP000600449"/>
    </source>
</evidence>
<dbReference type="PIRSF" id="PIRSF016919">
    <property type="entry name" value="HupE_UreJ"/>
    <property type="match status" value="1"/>
</dbReference>
<dbReference type="RefSeq" id="WP_308423800.1">
    <property type="nucleotide sequence ID" value="NZ_BMMF01000001.1"/>
</dbReference>
<sequence length="193" mass="18842">MMKFSALGAAALLVMAASPALAHVGHHPTDGFAAGLTHPLTGLDHLLAIVAVGLWAGLVGGRALWAWPAAFVAAMTAAALYGMVGPWLPGVELAIAGSVLALGLAVALRLSAPVVLGAVTCGAFALAHGYAHGAELPLGAGAGAYVAGFVLATAGLHGLGLALGRLLARDVPHWATRGAGAAVAATGLVLMMG</sequence>
<dbReference type="AlphaFoldDB" id="A0A917Q492"/>
<evidence type="ECO:0000256" key="2">
    <source>
        <dbReference type="SAM" id="SignalP"/>
    </source>
</evidence>
<dbReference type="EMBL" id="BMMF01000001">
    <property type="protein sequence ID" value="GGK19402.1"/>
    <property type="molecule type" value="Genomic_DNA"/>
</dbReference>
<feature type="transmembrane region" description="Helical" evidence="1">
    <location>
        <begin position="87"/>
        <end position="107"/>
    </location>
</feature>
<feature type="chain" id="PRO_5037254267" evidence="2">
    <location>
        <begin position="23"/>
        <end position="193"/>
    </location>
</feature>
<dbReference type="Pfam" id="PF04955">
    <property type="entry name" value="HupE_UreJ"/>
    <property type="match status" value="1"/>
</dbReference>
<feature type="transmembrane region" description="Helical" evidence="1">
    <location>
        <begin position="114"/>
        <end position="131"/>
    </location>
</feature>
<evidence type="ECO:0000256" key="1">
    <source>
        <dbReference type="SAM" id="Phobius"/>
    </source>
</evidence>
<name>A0A917Q492_9HYPH</name>
<feature type="transmembrane region" description="Helical" evidence="1">
    <location>
        <begin position="143"/>
        <end position="162"/>
    </location>
</feature>
<dbReference type="InterPro" id="IPR007038">
    <property type="entry name" value="HupE_UreJ"/>
</dbReference>
<reference evidence="3 4" key="1">
    <citation type="journal article" date="2014" name="Int. J. Syst. Evol. Microbiol.">
        <title>Complete genome sequence of Corynebacterium casei LMG S-19264T (=DSM 44701T), isolated from a smear-ripened cheese.</title>
        <authorList>
            <consortium name="US DOE Joint Genome Institute (JGI-PGF)"/>
            <person name="Walter F."/>
            <person name="Albersmeier A."/>
            <person name="Kalinowski J."/>
            <person name="Ruckert C."/>
        </authorList>
    </citation>
    <scope>NUCLEOTIDE SEQUENCE [LARGE SCALE GENOMIC DNA]</scope>
    <source>
        <strain evidence="3 4">CGMCC 1.9161</strain>
    </source>
</reference>
<feature type="transmembrane region" description="Helical" evidence="1">
    <location>
        <begin position="63"/>
        <end position="81"/>
    </location>
</feature>
<keyword evidence="1" id="KW-0472">Membrane</keyword>
<keyword evidence="4" id="KW-1185">Reference proteome</keyword>
<accession>A0A917Q492</accession>
<protein>
    <submittedName>
        <fullName evidence="3">Urease accessory protein UreJ</fullName>
    </submittedName>
</protein>
<proteinExistence type="predicted"/>
<keyword evidence="1" id="KW-0812">Transmembrane</keyword>
<organism evidence="3 4">
    <name type="scientific">Salinarimonas ramus</name>
    <dbReference type="NCBI Taxonomy" id="690164"/>
    <lineage>
        <taxon>Bacteria</taxon>
        <taxon>Pseudomonadati</taxon>
        <taxon>Pseudomonadota</taxon>
        <taxon>Alphaproteobacteria</taxon>
        <taxon>Hyphomicrobiales</taxon>
        <taxon>Salinarimonadaceae</taxon>
        <taxon>Salinarimonas</taxon>
    </lineage>
</organism>
<feature type="transmembrane region" description="Helical" evidence="1">
    <location>
        <begin position="32"/>
        <end position="56"/>
    </location>
</feature>
<keyword evidence="1" id="KW-1133">Transmembrane helix</keyword>
<evidence type="ECO:0000313" key="3">
    <source>
        <dbReference type="EMBL" id="GGK19402.1"/>
    </source>
</evidence>
<gene>
    <name evidence="3" type="ORF">GCM10011322_02670</name>
</gene>
<keyword evidence="2" id="KW-0732">Signal</keyword>